<dbReference type="EMBL" id="BAABHS010000026">
    <property type="protein sequence ID" value="GAA4983449.1"/>
    <property type="molecule type" value="Genomic_DNA"/>
</dbReference>
<name>A0ABP9I010_9ACTN</name>
<protein>
    <submittedName>
        <fullName evidence="1">Uncharacterized protein</fullName>
    </submittedName>
</protein>
<keyword evidence="2" id="KW-1185">Reference proteome</keyword>
<proteinExistence type="predicted"/>
<reference evidence="2" key="1">
    <citation type="journal article" date="2019" name="Int. J. Syst. Evol. Microbiol.">
        <title>The Global Catalogue of Microorganisms (GCM) 10K type strain sequencing project: providing services to taxonomists for standard genome sequencing and annotation.</title>
        <authorList>
            <consortium name="The Broad Institute Genomics Platform"/>
            <consortium name="The Broad Institute Genome Sequencing Center for Infectious Disease"/>
            <person name="Wu L."/>
            <person name="Ma J."/>
        </authorList>
    </citation>
    <scope>NUCLEOTIDE SEQUENCE [LARGE SCALE GENOMIC DNA]</scope>
    <source>
        <strain evidence="2">JCM 17986</strain>
    </source>
</reference>
<dbReference type="Proteomes" id="UP001500466">
    <property type="component" value="Unassembled WGS sequence"/>
</dbReference>
<organism evidence="1 2">
    <name type="scientific">Yinghuangia aomiensis</name>
    <dbReference type="NCBI Taxonomy" id="676205"/>
    <lineage>
        <taxon>Bacteria</taxon>
        <taxon>Bacillati</taxon>
        <taxon>Actinomycetota</taxon>
        <taxon>Actinomycetes</taxon>
        <taxon>Kitasatosporales</taxon>
        <taxon>Streptomycetaceae</taxon>
        <taxon>Yinghuangia</taxon>
    </lineage>
</organism>
<accession>A0ABP9I010</accession>
<evidence type="ECO:0000313" key="2">
    <source>
        <dbReference type="Proteomes" id="UP001500466"/>
    </source>
</evidence>
<evidence type="ECO:0000313" key="1">
    <source>
        <dbReference type="EMBL" id="GAA4983449.1"/>
    </source>
</evidence>
<gene>
    <name evidence="1" type="ORF">GCM10023205_61630</name>
</gene>
<comment type="caution">
    <text evidence="1">The sequence shown here is derived from an EMBL/GenBank/DDBJ whole genome shotgun (WGS) entry which is preliminary data.</text>
</comment>
<dbReference type="RefSeq" id="WP_345679013.1">
    <property type="nucleotide sequence ID" value="NZ_BAABHS010000026.1"/>
</dbReference>
<sequence>MAVTLIRQAEPAAGTAGAYALADEAVNRLLRFRQQVGRMTTLVAELEARYGPAEGWDTRTWDEYEHRTEAAAWRQAAGLFGGGE</sequence>